<sequence>MQVCRAGTGNGQAGFVEVDMRFHQSRSDQCTVQRDPAGIRVDLRRDFRDAAFLDGDIQRDIAMAV</sequence>
<reference evidence="2" key="1">
    <citation type="journal article" date="2019" name="Int. J. Syst. Evol. Microbiol.">
        <title>The Global Catalogue of Microorganisms (GCM) 10K type strain sequencing project: providing services to taxonomists for standard genome sequencing and annotation.</title>
        <authorList>
            <consortium name="The Broad Institute Genomics Platform"/>
            <consortium name="The Broad Institute Genome Sequencing Center for Infectious Disease"/>
            <person name="Wu L."/>
            <person name="Ma J."/>
        </authorList>
    </citation>
    <scope>NUCLEOTIDE SEQUENCE [LARGE SCALE GENOMIC DNA]</scope>
    <source>
        <strain evidence="2">CGMCC 1.12664</strain>
    </source>
</reference>
<proteinExistence type="predicted"/>
<organism evidence="1 2">
    <name type="scientific">Primorskyibacter flagellatus</name>
    <dbReference type="NCBI Taxonomy" id="1387277"/>
    <lineage>
        <taxon>Bacteria</taxon>
        <taxon>Pseudomonadati</taxon>
        <taxon>Pseudomonadota</taxon>
        <taxon>Alphaproteobacteria</taxon>
        <taxon>Rhodobacterales</taxon>
        <taxon>Roseobacteraceae</taxon>
        <taxon>Primorskyibacter</taxon>
    </lineage>
</organism>
<evidence type="ECO:0000313" key="1">
    <source>
        <dbReference type="EMBL" id="GGE15526.1"/>
    </source>
</evidence>
<gene>
    <name evidence="1" type="ORF">GCM10011360_00410</name>
</gene>
<accession>A0A917E8V8</accession>
<dbReference type="EMBL" id="BMFJ01000001">
    <property type="protein sequence ID" value="GGE15526.1"/>
    <property type="molecule type" value="Genomic_DNA"/>
</dbReference>
<evidence type="ECO:0000313" key="2">
    <source>
        <dbReference type="Proteomes" id="UP000612855"/>
    </source>
</evidence>
<keyword evidence="2" id="KW-1185">Reference proteome</keyword>
<comment type="caution">
    <text evidence="1">The sequence shown here is derived from an EMBL/GenBank/DDBJ whole genome shotgun (WGS) entry which is preliminary data.</text>
</comment>
<protein>
    <submittedName>
        <fullName evidence="1">Uncharacterized protein</fullName>
    </submittedName>
</protein>
<dbReference type="Proteomes" id="UP000612855">
    <property type="component" value="Unassembled WGS sequence"/>
</dbReference>
<dbReference type="AlphaFoldDB" id="A0A917E8V8"/>
<name>A0A917E8V8_9RHOB</name>